<dbReference type="EMBL" id="CM010719">
    <property type="protein sequence ID" value="RZC64167.1"/>
    <property type="molecule type" value="Genomic_DNA"/>
</dbReference>
<dbReference type="AlphaFoldDB" id="A0A4Y7JTY7"/>
<evidence type="ECO:0000313" key="2">
    <source>
        <dbReference type="Proteomes" id="UP000316621"/>
    </source>
</evidence>
<accession>A0A4Y7JTY7</accession>
<proteinExistence type="predicted"/>
<dbReference type="Proteomes" id="UP000316621">
    <property type="component" value="Chromosome 5"/>
</dbReference>
<organism evidence="1 2">
    <name type="scientific">Papaver somniferum</name>
    <name type="common">Opium poppy</name>
    <dbReference type="NCBI Taxonomy" id="3469"/>
    <lineage>
        <taxon>Eukaryota</taxon>
        <taxon>Viridiplantae</taxon>
        <taxon>Streptophyta</taxon>
        <taxon>Embryophyta</taxon>
        <taxon>Tracheophyta</taxon>
        <taxon>Spermatophyta</taxon>
        <taxon>Magnoliopsida</taxon>
        <taxon>Ranunculales</taxon>
        <taxon>Papaveraceae</taxon>
        <taxon>Papaveroideae</taxon>
        <taxon>Papaver</taxon>
    </lineage>
</organism>
<gene>
    <name evidence="1" type="ORF">C5167_025941</name>
</gene>
<evidence type="ECO:0000313" key="1">
    <source>
        <dbReference type="EMBL" id="RZC64167.1"/>
    </source>
</evidence>
<name>A0A4Y7JTY7_PAPSO</name>
<sequence length="88" mass="9912">MAIYICFPAARKSVGGTRLKKILRNKGKGKSTYNIPEAAKKKVLMKANNSWKYKKTTLNVICDEALRNGIVVEFRNNALEGIKTRRLA</sequence>
<reference evidence="1 2" key="1">
    <citation type="journal article" date="2018" name="Science">
        <title>The opium poppy genome and morphinan production.</title>
        <authorList>
            <person name="Guo L."/>
            <person name="Winzer T."/>
            <person name="Yang X."/>
            <person name="Li Y."/>
            <person name="Ning Z."/>
            <person name="He Z."/>
            <person name="Teodor R."/>
            <person name="Lu Y."/>
            <person name="Bowser T.A."/>
            <person name="Graham I.A."/>
            <person name="Ye K."/>
        </authorList>
    </citation>
    <scope>NUCLEOTIDE SEQUENCE [LARGE SCALE GENOMIC DNA]</scope>
    <source>
        <strain evidence="2">cv. HN1</strain>
        <tissue evidence="1">Leaves</tissue>
    </source>
</reference>
<protein>
    <submittedName>
        <fullName evidence="1">Uncharacterized protein</fullName>
    </submittedName>
</protein>
<dbReference type="Gramene" id="RZC64167">
    <property type="protein sequence ID" value="RZC64167"/>
    <property type="gene ID" value="C5167_025941"/>
</dbReference>
<keyword evidence="2" id="KW-1185">Reference proteome</keyword>